<dbReference type="AlphaFoldDB" id="A7VQA1"/>
<evidence type="ECO:0000313" key="4">
    <source>
        <dbReference type="Proteomes" id="UP000220611"/>
    </source>
</evidence>
<dbReference type="Proteomes" id="UP000220611">
    <property type="component" value="Unassembled WGS sequence"/>
</dbReference>
<dbReference type="EMBL" id="NOXF01000007">
    <property type="protein sequence ID" value="PEQ24211.1"/>
    <property type="molecule type" value="Genomic_DNA"/>
</dbReference>
<dbReference type="eggNOG" id="ENOG5032YAA">
    <property type="taxonomic scope" value="Bacteria"/>
</dbReference>
<evidence type="ECO:0000313" key="1">
    <source>
        <dbReference type="EMBL" id="EDO62606.1"/>
    </source>
</evidence>
<dbReference type="InterPro" id="IPR011338">
    <property type="entry name" value="BamHI/BglII/BstY"/>
</dbReference>
<sequence>MDSVSVQLRSFSFRFAEQVFNSRLQLKQEINEMLLEACKDLSVLGRPAFNRILKDLFVEKNWISQPRVSPEMKAYSKFDFMKERVAVEVQFGHASFIGIDLLKFQMASYSNLDLIDFGVYITTTKAMQKYLKTKYNRNWEGSLNYEKVVKYLPYFKSAIQVPIYVIGIDI</sequence>
<dbReference type="SUPFAM" id="SSF52980">
    <property type="entry name" value="Restriction endonuclease-like"/>
    <property type="match status" value="1"/>
</dbReference>
<name>A7VQA1_9FIRM</name>
<comment type="caution">
    <text evidence="1">The sequence shown here is derived from an EMBL/GenBank/DDBJ whole genome shotgun (WGS) entry which is preliminary data.</text>
</comment>
<keyword evidence="1" id="KW-0540">Nuclease</keyword>
<reference evidence="1 3" key="2">
    <citation type="submission" date="2007-08" db="EMBL/GenBank/DDBJ databases">
        <authorList>
            <person name="Fulton L."/>
            <person name="Clifton S."/>
            <person name="Fulton B."/>
            <person name="Xu J."/>
            <person name="Minx P."/>
            <person name="Pepin K.H."/>
            <person name="Johnson M."/>
            <person name="Thiruvilangam P."/>
            <person name="Bhonagiri V."/>
            <person name="Nash W.E."/>
            <person name="Wang C."/>
            <person name="Mardis E.R."/>
            <person name="Wilson R.K."/>
        </authorList>
    </citation>
    <scope>NUCLEOTIDE SEQUENCE [LARGE SCALE GENOMIC DNA]</scope>
    <source>
        <strain evidence="1 3">DSM 753</strain>
    </source>
</reference>
<dbReference type="InterPro" id="IPR015278">
    <property type="entry name" value="BglII-like"/>
</dbReference>
<protein>
    <submittedName>
        <fullName evidence="1 2">Restriction endonuclease</fullName>
    </submittedName>
</protein>
<reference evidence="1 3" key="1">
    <citation type="submission" date="2007-08" db="EMBL/GenBank/DDBJ databases">
        <title>Draft genome sequence of Clostridium leptum (DSM 753).</title>
        <authorList>
            <person name="Sudarsanam P."/>
            <person name="Ley R."/>
            <person name="Guruge J."/>
            <person name="Turnbaugh P.J."/>
            <person name="Mahowald M."/>
            <person name="Liep D."/>
            <person name="Gordon J."/>
        </authorList>
    </citation>
    <scope>NUCLEOTIDE SEQUENCE [LARGE SCALE GENOMIC DNA]</scope>
    <source>
        <strain evidence="1 3">DSM 753</strain>
    </source>
</reference>
<evidence type="ECO:0000313" key="2">
    <source>
        <dbReference type="EMBL" id="PEQ24211.1"/>
    </source>
</evidence>
<dbReference type="EMBL" id="ABCB02000014">
    <property type="protein sequence ID" value="EDO62606.1"/>
    <property type="molecule type" value="Genomic_DNA"/>
</dbReference>
<dbReference type="Proteomes" id="UP000003490">
    <property type="component" value="Unassembled WGS sequence"/>
</dbReference>
<organism evidence="1 3">
    <name type="scientific">[Clostridium] leptum DSM 753</name>
    <dbReference type="NCBI Taxonomy" id="428125"/>
    <lineage>
        <taxon>Bacteria</taxon>
        <taxon>Bacillati</taxon>
        <taxon>Bacillota</taxon>
        <taxon>Clostridia</taxon>
        <taxon>Eubacteriales</taxon>
        <taxon>Oscillospiraceae</taxon>
        <taxon>Oscillospiraceae incertae sedis</taxon>
    </lineage>
</organism>
<gene>
    <name evidence="2" type="ORF">CH238_10020</name>
    <name evidence="1" type="ORF">CLOLEP_00729</name>
</gene>
<keyword evidence="1" id="KW-0378">Hydrolase</keyword>
<dbReference type="HOGENOM" id="CLU_1584236_0_0_9"/>
<proteinExistence type="predicted"/>
<reference evidence="2 4" key="3">
    <citation type="submission" date="2017-07" db="EMBL/GenBank/DDBJ databases">
        <title>Prevalence of linear plasmids in Cutibacterium (Propionibacterium) acnes isolates obtained from prostatic tissue.</title>
        <authorList>
            <person name="Davidsson S."/>
            <person name="Carlsson J."/>
            <person name="Molling P."/>
            <person name="Andren O."/>
            <person name="Andersson S.-O."/>
            <person name="Brzuszkiewicz E."/>
            <person name="Poehlein A."/>
            <person name="Al-Zeer M."/>
            <person name="Brinkmann V."/>
            <person name="Scavenius C."/>
            <person name="Nazipi S."/>
            <person name="Soderquist B."/>
            <person name="Bruggemann H."/>
        </authorList>
    </citation>
    <scope>NUCLEOTIDE SEQUENCE [LARGE SCALE GENOMIC DNA]</scope>
    <source>
        <strain evidence="2 4">DSM 753</strain>
    </source>
</reference>
<dbReference type="Pfam" id="PF09195">
    <property type="entry name" value="Endonuc-BglII"/>
    <property type="match status" value="1"/>
</dbReference>
<evidence type="ECO:0000313" key="3">
    <source>
        <dbReference type="Proteomes" id="UP000003490"/>
    </source>
</evidence>
<keyword evidence="4" id="KW-1185">Reference proteome</keyword>
<dbReference type="GO" id="GO:0000287">
    <property type="term" value="F:magnesium ion binding"/>
    <property type="evidence" value="ECO:0007669"/>
    <property type="project" value="InterPro"/>
</dbReference>
<dbReference type="InterPro" id="IPR011335">
    <property type="entry name" value="Restrct_endonuc-II-like"/>
</dbReference>
<dbReference type="GO" id="GO:0009036">
    <property type="term" value="F:type II site-specific deoxyribonuclease activity"/>
    <property type="evidence" value="ECO:0007669"/>
    <property type="project" value="InterPro"/>
</dbReference>
<accession>A7VQA1</accession>
<dbReference type="GO" id="GO:0003677">
    <property type="term" value="F:DNA binding"/>
    <property type="evidence" value="ECO:0007669"/>
    <property type="project" value="InterPro"/>
</dbReference>
<keyword evidence="1" id="KW-0255">Endonuclease</keyword>
<dbReference type="Gene3D" id="3.40.91.20">
    <property type="match status" value="1"/>
</dbReference>
<dbReference type="GO" id="GO:0009307">
    <property type="term" value="P:DNA restriction-modification system"/>
    <property type="evidence" value="ECO:0007669"/>
    <property type="project" value="InterPro"/>
</dbReference>